<dbReference type="GO" id="GO:0016787">
    <property type="term" value="F:hydrolase activity"/>
    <property type="evidence" value="ECO:0007669"/>
    <property type="project" value="UniProtKB-KW"/>
</dbReference>
<comment type="caution">
    <text evidence="7">The sequence shown here is derived from an EMBL/GenBank/DDBJ whole genome shotgun (WGS) entry which is preliminary data.</text>
</comment>
<gene>
    <name evidence="7" type="ORF">GCM10017771_42650</name>
</gene>
<reference evidence="7" key="1">
    <citation type="journal article" date="2014" name="Int. J. Syst. Evol. Microbiol.">
        <title>Complete genome sequence of Corynebacterium casei LMG S-19264T (=DSM 44701T), isolated from a smear-ripened cheese.</title>
        <authorList>
            <consortium name="US DOE Joint Genome Institute (JGI-PGF)"/>
            <person name="Walter F."/>
            <person name="Albersmeier A."/>
            <person name="Kalinowski J."/>
            <person name="Ruckert C."/>
        </authorList>
    </citation>
    <scope>NUCLEOTIDE SEQUENCE</scope>
    <source>
        <strain evidence="7">CGMCC 4.7403</strain>
    </source>
</reference>
<evidence type="ECO:0000256" key="5">
    <source>
        <dbReference type="ARBA" id="ARBA00023204"/>
    </source>
</evidence>
<organism evidence="7 8">
    <name type="scientific">Streptomyces capitiformicae</name>
    <dbReference type="NCBI Taxonomy" id="2014920"/>
    <lineage>
        <taxon>Bacteria</taxon>
        <taxon>Bacillati</taxon>
        <taxon>Actinomycetota</taxon>
        <taxon>Actinomycetes</taxon>
        <taxon>Kitasatosporales</taxon>
        <taxon>Streptomycetaceae</taxon>
        <taxon>Streptomyces</taxon>
    </lineage>
</organism>
<evidence type="ECO:0000256" key="4">
    <source>
        <dbReference type="ARBA" id="ARBA00022801"/>
    </source>
</evidence>
<keyword evidence="5" id="KW-0234">DNA repair</keyword>
<keyword evidence="1" id="KW-0540">Nuclease</keyword>
<keyword evidence="8" id="KW-1185">Reference proteome</keyword>
<keyword evidence="2" id="KW-0255">Endonuclease</keyword>
<evidence type="ECO:0000313" key="8">
    <source>
        <dbReference type="Proteomes" id="UP000603227"/>
    </source>
</evidence>
<dbReference type="SUPFAM" id="SSF52980">
    <property type="entry name" value="Restriction endonuclease-like"/>
    <property type="match status" value="1"/>
</dbReference>
<dbReference type="InterPro" id="IPR004603">
    <property type="entry name" value="DNA_mismatch_endonuc_vsr"/>
</dbReference>
<comment type="similarity">
    <text evidence="6">Belongs to the Vsr family.</text>
</comment>
<dbReference type="NCBIfam" id="TIGR00632">
    <property type="entry name" value="vsr"/>
    <property type="match status" value="1"/>
</dbReference>
<evidence type="ECO:0000256" key="6">
    <source>
        <dbReference type="ARBA" id="ARBA00029466"/>
    </source>
</evidence>
<keyword evidence="4" id="KW-0378">Hydrolase</keyword>
<evidence type="ECO:0008006" key="9">
    <source>
        <dbReference type="Google" id="ProtNLM"/>
    </source>
</evidence>
<evidence type="ECO:0000256" key="2">
    <source>
        <dbReference type="ARBA" id="ARBA00022759"/>
    </source>
</evidence>
<protein>
    <recommendedName>
        <fullName evidence="9">Very short patch repair endonuclease</fullName>
    </recommendedName>
</protein>
<proteinExistence type="inferred from homology"/>
<dbReference type="EMBL" id="BNAT01000014">
    <property type="protein sequence ID" value="GHE27786.1"/>
    <property type="molecule type" value="Genomic_DNA"/>
</dbReference>
<name>A0A918YXE2_9ACTN</name>
<evidence type="ECO:0000313" key="7">
    <source>
        <dbReference type="EMBL" id="GHE27786.1"/>
    </source>
</evidence>
<dbReference type="GO" id="GO:0004519">
    <property type="term" value="F:endonuclease activity"/>
    <property type="evidence" value="ECO:0007669"/>
    <property type="project" value="UniProtKB-KW"/>
</dbReference>
<keyword evidence="3" id="KW-0227">DNA damage</keyword>
<dbReference type="Proteomes" id="UP000603227">
    <property type="component" value="Unassembled WGS sequence"/>
</dbReference>
<dbReference type="InterPro" id="IPR011335">
    <property type="entry name" value="Restrct_endonuc-II-like"/>
</dbReference>
<dbReference type="Gene3D" id="3.40.960.10">
    <property type="entry name" value="VSR Endonuclease"/>
    <property type="match status" value="1"/>
</dbReference>
<reference evidence="7" key="2">
    <citation type="submission" date="2020-09" db="EMBL/GenBank/DDBJ databases">
        <authorList>
            <person name="Sun Q."/>
            <person name="Zhou Y."/>
        </authorList>
    </citation>
    <scope>NUCLEOTIDE SEQUENCE</scope>
    <source>
        <strain evidence="7">CGMCC 4.7403</strain>
    </source>
</reference>
<sequence length="190" mass="21718">MALRRPKAKEPVARLTSRALTRTRCPQLRTGTSLCGVSEDPNWQAPEGSWASSAARRRNMQAIRNRDTKPEQLIRRLVHAQGLRYRVCARPLPDLRRTADMVFRPVKVAVFIDGCYWHGCPEHYVPPRTNSGYWSEKVLRNVARDRDTDERLKEAGWLVLRFWEHEPSSVCASKIAATVIARRAAGSRNT</sequence>
<dbReference type="Pfam" id="PF03852">
    <property type="entry name" value="Vsr"/>
    <property type="match status" value="1"/>
</dbReference>
<accession>A0A918YXE2</accession>
<dbReference type="CDD" id="cd00221">
    <property type="entry name" value="Vsr"/>
    <property type="match status" value="1"/>
</dbReference>
<evidence type="ECO:0000256" key="1">
    <source>
        <dbReference type="ARBA" id="ARBA00022722"/>
    </source>
</evidence>
<dbReference type="GO" id="GO:0006298">
    <property type="term" value="P:mismatch repair"/>
    <property type="evidence" value="ECO:0007669"/>
    <property type="project" value="InterPro"/>
</dbReference>
<evidence type="ECO:0000256" key="3">
    <source>
        <dbReference type="ARBA" id="ARBA00022763"/>
    </source>
</evidence>
<dbReference type="AlphaFoldDB" id="A0A918YXE2"/>